<feature type="domain" description="Response regulatory" evidence="2">
    <location>
        <begin position="7"/>
        <end position="135"/>
    </location>
</feature>
<dbReference type="PROSITE" id="PS50110">
    <property type="entry name" value="RESPONSE_REGULATORY"/>
    <property type="match status" value="1"/>
</dbReference>
<dbReference type="PANTHER" id="PTHR44520:SF1">
    <property type="entry name" value="TWO-COMPONENT SYSTEM REGULATORY PROTEIN"/>
    <property type="match status" value="1"/>
</dbReference>
<dbReference type="InterPro" id="IPR011006">
    <property type="entry name" value="CheY-like_superfamily"/>
</dbReference>
<feature type="modified residue" description="4-aspartylphosphate" evidence="1">
    <location>
        <position position="68"/>
    </location>
</feature>
<reference evidence="3 4" key="1">
    <citation type="submission" date="2016-11" db="EMBL/GenBank/DDBJ databases">
        <authorList>
            <person name="Varghese N."/>
            <person name="Submissions S."/>
        </authorList>
    </citation>
    <scope>NUCLEOTIDE SEQUENCE [LARGE SCALE GENOMIC DNA]</scope>
    <source>
        <strain evidence="3 4">DSM 15287</strain>
    </source>
</reference>
<dbReference type="CDD" id="cd17557">
    <property type="entry name" value="REC_Rcp-like"/>
    <property type="match status" value="1"/>
</dbReference>
<organism evidence="3 4">
    <name type="scientific">Propionispora hippei DSM 15287</name>
    <dbReference type="NCBI Taxonomy" id="1123003"/>
    <lineage>
        <taxon>Bacteria</taxon>
        <taxon>Bacillati</taxon>
        <taxon>Bacillota</taxon>
        <taxon>Negativicutes</taxon>
        <taxon>Selenomonadales</taxon>
        <taxon>Sporomusaceae</taxon>
        <taxon>Propionispora</taxon>
    </lineage>
</organism>
<dbReference type="Gene3D" id="3.40.50.2300">
    <property type="match status" value="1"/>
</dbReference>
<dbReference type="InterPro" id="IPR001789">
    <property type="entry name" value="Sig_transdc_resp-reg_receiver"/>
</dbReference>
<keyword evidence="4" id="KW-1185">Reference proteome</keyword>
<dbReference type="RefSeq" id="WP_149736536.1">
    <property type="nucleotide sequence ID" value="NZ_FQZD01000071.1"/>
</dbReference>
<dbReference type="SUPFAM" id="SSF52172">
    <property type="entry name" value="CheY-like"/>
    <property type="match status" value="1"/>
</dbReference>
<dbReference type="InterPro" id="IPR052893">
    <property type="entry name" value="TCS_response_regulator"/>
</dbReference>
<dbReference type="OrthoDB" id="9800897at2"/>
<gene>
    <name evidence="3" type="ORF">SAMN02745170_04025</name>
</gene>
<proteinExistence type="predicted"/>
<accession>A0A1M6PEC4</accession>
<dbReference type="GO" id="GO:0000160">
    <property type="term" value="P:phosphorelay signal transduction system"/>
    <property type="evidence" value="ECO:0007669"/>
    <property type="project" value="InterPro"/>
</dbReference>
<dbReference type="PANTHER" id="PTHR44520">
    <property type="entry name" value="RESPONSE REGULATOR RCP1-RELATED"/>
    <property type="match status" value="1"/>
</dbReference>
<dbReference type="Proteomes" id="UP000322917">
    <property type="component" value="Unassembled WGS sequence"/>
</dbReference>
<name>A0A1M6PEC4_9FIRM</name>
<dbReference type="EMBL" id="FQZD01000071">
    <property type="protein sequence ID" value="SHK06264.1"/>
    <property type="molecule type" value="Genomic_DNA"/>
</dbReference>
<evidence type="ECO:0000259" key="2">
    <source>
        <dbReference type="PROSITE" id="PS50110"/>
    </source>
</evidence>
<evidence type="ECO:0000313" key="3">
    <source>
        <dbReference type="EMBL" id="SHK06264.1"/>
    </source>
</evidence>
<protein>
    <submittedName>
        <fullName evidence="3">Response regulator receiver domain-containing protein</fullName>
    </submittedName>
</protein>
<evidence type="ECO:0000313" key="4">
    <source>
        <dbReference type="Proteomes" id="UP000322917"/>
    </source>
</evidence>
<keyword evidence="1" id="KW-0597">Phosphoprotein</keyword>
<dbReference type="Pfam" id="PF00072">
    <property type="entry name" value="Response_reg"/>
    <property type="match status" value="1"/>
</dbReference>
<sequence length="146" mass="17024">MNGEPLVILLVEDNLDHAELILRCFEENRISNRVLHVTDGEAALNYLYGVEQFANRSEHPLPNLILLDLRLPKIDGLQVLLKIKQHERLKHIPVVVLSSSESEKDMIAAYDSYVNSYVIKPLDYERFISLMKELNFYWIGWNKVPY</sequence>
<dbReference type="SMART" id="SM00448">
    <property type="entry name" value="REC"/>
    <property type="match status" value="1"/>
</dbReference>
<dbReference type="AlphaFoldDB" id="A0A1M6PEC4"/>
<evidence type="ECO:0000256" key="1">
    <source>
        <dbReference type="PROSITE-ProRule" id="PRU00169"/>
    </source>
</evidence>